<dbReference type="SUPFAM" id="SSF46955">
    <property type="entry name" value="Putative DNA-binding domain"/>
    <property type="match status" value="1"/>
</dbReference>
<dbReference type="CDD" id="cd00592">
    <property type="entry name" value="HTH_MerR-like"/>
    <property type="match status" value="1"/>
</dbReference>
<dbReference type="PANTHER" id="PTHR30204">
    <property type="entry name" value="REDOX-CYCLING DRUG-SENSING TRANSCRIPTIONAL ACTIVATOR SOXR"/>
    <property type="match status" value="1"/>
</dbReference>
<evidence type="ECO:0000313" key="5">
    <source>
        <dbReference type="Proteomes" id="UP000671828"/>
    </source>
</evidence>
<feature type="domain" description="HTH merR-type" evidence="2">
    <location>
        <begin position="1"/>
        <end position="69"/>
    </location>
</feature>
<dbReference type="PANTHER" id="PTHR30204:SF93">
    <property type="entry name" value="HTH MERR-TYPE DOMAIN-CONTAINING PROTEIN"/>
    <property type="match status" value="1"/>
</dbReference>
<evidence type="ECO:0000313" key="3">
    <source>
        <dbReference type="EMBL" id="MBM7809888.1"/>
    </source>
</evidence>
<reference evidence="4" key="2">
    <citation type="submission" date="2021-04" db="EMBL/GenBank/DDBJ databases">
        <title>Saccharothrix algeriensis WGS.</title>
        <authorList>
            <person name="Stuskova K."/>
            <person name="Hakalova E."/>
            <person name="Tebbal A.B."/>
            <person name="Eichmeier A."/>
        </authorList>
    </citation>
    <scope>NUCLEOTIDE SEQUENCE</scope>
    <source>
        <strain evidence="4">NRRL B-24137</strain>
    </source>
</reference>
<organism evidence="4 5">
    <name type="scientific">Saccharothrix algeriensis</name>
    <dbReference type="NCBI Taxonomy" id="173560"/>
    <lineage>
        <taxon>Bacteria</taxon>
        <taxon>Bacillati</taxon>
        <taxon>Actinomycetota</taxon>
        <taxon>Actinomycetes</taxon>
        <taxon>Pseudonocardiales</taxon>
        <taxon>Pseudonocardiaceae</taxon>
        <taxon>Saccharothrix</taxon>
    </lineage>
</organism>
<dbReference type="PROSITE" id="PS50937">
    <property type="entry name" value="HTH_MERR_2"/>
    <property type="match status" value="1"/>
</dbReference>
<reference evidence="3 6" key="1">
    <citation type="submission" date="2021-01" db="EMBL/GenBank/DDBJ databases">
        <title>Sequencing the genomes of 1000 actinobacteria strains.</title>
        <authorList>
            <person name="Klenk H.-P."/>
        </authorList>
    </citation>
    <scope>NUCLEOTIDE SEQUENCE [LARGE SCALE GENOMIC DNA]</scope>
    <source>
        <strain evidence="3 6">DSM 44581</strain>
    </source>
</reference>
<dbReference type="GO" id="GO:0003700">
    <property type="term" value="F:DNA-binding transcription factor activity"/>
    <property type="evidence" value="ECO:0007669"/>
    <property type="project" value="InterPro"/>
</dbReference>
<keyword evidence="6" id="KW-1185">Reference proteome</keyword>
<dbReference type="Proteomes" id="UP000671828">
    <property type="component" value="Chromosome"/>
</dbReference>
<dbReference type="Proteomes" id="UP001195724">
    <property type="component" value="Unassembled WGS sequence"/>
</dbReference>
<evidence type="ECO:0000256" key="1">
    <source>
        <dbReference type="ARBA" id="ARBA00023125"/>
    </source>
</evidence>
<gene>
    <name evidence="4" type="ORF">J7S33_03985</name>
    <name evidence="3" type="ORF">JOE68_000753</name>
</gene>
<dbReference type="SMART" id="SM00422">
    <property type="entry name" value="HTH_MERR"/>
    <property type="match status" value="1"/>
</dbReference>
<protein>
    <submittedName>
        <fullName evidence="3">DNA-binding transcriptional MerR regulator</fullName>
    </submittedName>
    <submittedName>
        <fullName evidence="4">MerR family transcriptional regulator</fullName>
    </submittedName>
</protein>
<dbReference type="Pfam" id="PF00376">
    <property type="entry name" value="MerR"/>
    <property type="match status" value="1"/>
</dbReference>
<name>A0A8T8HZQ6_9PSEU</name>
<dbReference type="InterPro" id="IPR000551">
    <property type="entry name" value="MerR-type_HTH_dom"/>
</dbReference>
<keyword evidence="1 3" id="KW-0238">DNA-binding</keyword>
<dbReference type="Gene3D" id="1.10.1660.10">
    <property type="match status" value="1"/>
</dbReference>
<dbReference type="InterPro" id="IPR009061">
    <property type="entry name" value="DNA-bd_dom_put_sf"/>
</dbReference>
<dbReference type="EMBL" id="CP072788">
    <property type="protein sequence ID" value="QTR04143.1"/>
    <property type="molecule type" value="Genomic_DNA"/>
</dbReference>
<dbReference type="EMBL" id="JAFBCL010000001">
    <property type="protein sequence ID" value="MBM7809888.1"/>
    <property type="molecule type" value="Genomic_DNA"/>
</dbReference>
<evidence type="ECO:0000259" key="2">
    <source>
        <dbReference type="PROSITE" id="PS50937"/>
    </source>
</evidence>
<evidence type="ECO:0000313" key="4">
    <source>
        <dbReference type="EMBL" id="QTR04143.1"/>
    </source>
</evidence>
<accession>A0A8T8HZQ6</accession>
<sequence length="260" mass="28164">MQIGELAALVGSSPRAIRHYHRRGLLPEPPRRSNGYRDYGLREAIALARIRRLAELGLSLDEVHDALADDRGRDLHEILVELDGDLARQEARIRDRRARLAELIARGGVRADDAVSADLAEVLRSFDGPTGAEPASPVAAAERELLALLDTTAEPAERDRVVAVLRAQADDPAAVARGQEVHRRLDELSDAPVDDPRVPPLAAELADSVPRELLAVLPPPAEFGPDHPFSAVVLDAMAPAQAEVVRRALRILADRGEGAR</sequence>
<dbReference type="InterPro" id="IPR047057">
    <property type="entry name" value="MerR_fam"/>
</dbReference>
<evidence type="ECO:0000313" key="6">
    <source>
        <dbReference type="Proteomes" id="UP001195724"/>
    </source>
</evidence>
<dbReference type="AlphaFoldDB" id="A0A8T8HZQ6"/>
<dbReference type="GO" id="GO:0003677">
    <property type="term" value="F:DNA binding"/>
    <property type="evidence" value="ECO:0007669"/>
    <property type="project" value="UniProtKB-KW"/>
</dbReference>
<proteinExistence type="predicted"/>
<dbReference type="RefSeq" id="WP_204840944.1">
    <property type="nucleotide sequence ID" value="NZ_JAFBCL010000001.1"/>
</dbReference>